<dbReference type="RefSeq" id="WP_024624593.1">
    <property type="nucleotide sequence ID" value="NZ_KK036467.1"/>
</dbReference>
<organism evidence="4 5">
    <name type="scientific">Lactiplantibacillus fabifermentans T30PCM01</name>
    <dbReference type="NCBI Taxonomy" id="1400520"/>
    <lineage>
        <taxon>Bacteria</taxon>
        <taxon>Bacillati</taxon>
        <taxon>Bacillota</taxon>
        <taxon>Bacilli</taxon>
        <taxon>Lactobacillales</taxon>
        <taxon>Lactobacillaceae</taxon>
        <taxon>Lactiplantibacillus</taxon>
    </lineage>
</organism>
<dbReference type="CDD" id="cd02440">
    <property type="entry name" value="AdoMet_MTases"/>
    <property type="match status" value="1"/>
</dbReference>
<keyword evidence="1 4" id="KW-0489">Methyltransferase</keyword>
<dbReference type="PANTHER" id="PTHR47816">
    <property type="entry name" value="RIBOSOMAL RNA SMALL SUBUNIT METHYLTRANSFERASE C"/>
    <property type="match status" value="1"/>
</dbReference>
<comment type="caution">
    <text evidence="4">The sequence shown here is derived from an EMBL/GenBank/DDBJ whole genome shotgun (WGS) entry which is preliminary data.</text>
</comment>
<dbReference type="PANTHER" id="PTHR47816:SF4">
    <property type="entry name" value="RIBOSOMAL RNA SMALL SUBUNIT METHYLTRANSFERASE C"/>
    <property type="match status" value="1"/>
</dbReference>
<dbReference type="eggNOG" id="COG2813">
    <property type="taxonomic scope" value="Bacteria"/>
</dbReference>
<dbReference type="AlphaFoldDB" id="W6T9S2"/>
<dbReference type="Pfam" id="PF05175">
    <property type="entry name" value="MTS"/>
    <property type="match status" value="1"/>
</dbReference>
<proteinExistence type="predicted"/>
<reference evidence="4 5" key="1">
    <citation type="journal article" date="2014" name="Genome Announc.">
        <title>Genome Sequence of Lactobacillus fabifermentans Strain T30PCM01, Isolated from Fermenting Grape Marc.</title>
        <authorList>
            <person name="Treu L."/>
            <person name="Vendramin V."/>
            <person name="Bovo B."/>
            <person name="Giacomini A."/>
            <person name="Corich V."/>
            <person name="Campanaro S."/>
        </authorList>
    </citation>
    <scope>NUCLEOTIDE SEQUENCE [LARGE SCALE GENOMIC DNA]</scope>
    <source>
        <strain evidence="4 5">T30PCM01</strain>
    </source>
</reference>
<dbReference type="Proteomes" id="UP000019247">
    <property type="component" value="Unassembled WGS sequence"/>
</dbReference>
<evidence type="ECO:0000259" key="3">
    <source>
        <dbReference type="Pfam" id="PF05175"/>
    </source>
</evidence>
<evidence type="ECO:0000256" key="1">
    <source>
        <dbReference type="ARBA" id="ARBA00022603"/>
    </source>
</evidence>
<dbReference type="EMBL" id="AWWK01000014">
    <property type="protein sequence ID" value="ETY75232.1"/>
    <property type="molecule type" value="Genomic_DNA"/>
</dbReference>
<feature type="domain" description="Methyltransferase small" evidence="3">
    <location>
        <begin position="28"/>
        <end position="197"/>
    </location>
</feature>
<name>W6T9S2_9LACO</name>
<evidence type="ECO:0000313" key="4">
    <source>
        <dbReference type="EMBL" id="ETY75232.1"/>
    </source>
</evidence>
<dbReference type="GO" id="GO:0008757">
    <property type="term" value="F:S-adenosylmethionine-dependent methyltransferase activity"/>
    <property type="evidence" value="ECO:0007669"/>
    <property type="project" value="InterPro"/>
</dbReference>
<accession>W6T9S2</accession>
<sequence length="202" mass="22433">MTNYYYTHNPEVVHDEKQWNFKIFDHQFNFTTDNGVFSKRTLDYGSRTLLDAFNPAILPAGDILDLGTGYGPIGMALAYQSPDRTVDMVDVNELALSLARKNTALNQITNVNIFTSDCYQQIEKNNYAAIVTNPPVRAGKDVVSAMLTEALPHLVVGGTLTVVLQKKQGAPSAKKMMTATFGNCEIIKKDKGYYILQSRKEG</sequence>
<dbReference type="InterPro" id="IPR046977">
    <property type="entry name" value="RsmC/RlmG"/>
</dbReference>
<dbReference type="InterPro" id="IPR029063">
    <property type="entry name" value="SAM-dependent_MTases_sf"/>
</dbReference>
<dbReference type="GO" id="GO:0032259">
    <property type="term" value="P:methylation"/>
    <property type="evidence" value="ECO:0007669"/>
    <property type="project" value="UniProtKB-KW"/>
</dbReference>
<protein>
    <submittedName>
        <fullName evidence="4">16S RNA G1207 methylase RsmC</fullName>
    </submittedName>
</protein>
<dbReference type="HOGENOM" id="CLU_018398_7_1_9"/>
<dbReference type="OrthoDB" id="9764961at2"/>
<dbReference type="STRING" id="1400520.LFAB_02900"/>
<dbReference type="SUPFAM" id="SSF53335">
    <property type="entry name" value="S-adenosyl-L-methionine-dependent methyltransferases"/>
    <property type="match status" value="1"/>
</dbReference>
<dbReference type="PATRIC" id="fig|1400520.3.peg.575"/>
<evidence type="ECO:0000313" key="5">
    <source>
        <dbReference type="Proteomes" id="UP000019247"/>
    </source>
</evidence>
<dbReference type="Gene3D" id="3.40.50.150">
    <property type="entry name" value="Vaccinia Virus protein VP39"/>
    <property type="match status" value="1"/>
</dbReference>
<keyword evidence="2" id="KW-0808">Transferase</keyword>
<gene>
    <name evidence="4" type="ORF">LFAB_02900</name>
</gene>
<evidence type="ECO:0000256" key="2">
    <source>
        <dbReference type="ARBA" id="ARBA00022679"/>
    </source>
</evidence>
<dbReference type="InterPro" id="IPR007848">
    <property type="entry name" value="Small_mtfrase_dom"/>
</dbReference>